<evidence type="ECO:0000313" key="5">
    <source>
        <dbReference type="Proteomes" id="UP000235371"/>
    </source>
</evidence>
<dbReference type="STRING" id="1095630.A0A2J6SIY5"/>
<evidence type="ECO:0000313" key="4">
    <source>
        <dbReference type="EMBL" id="PMD50700.1"/>
    </source>
</evidence>
<proteinExistence type="predicted"/>
<feature type="compositionally biased region" description="Low complexity" evidence="2">
    <location>
        <begin position="589"/>
        <end position="603"/>
    </location>
</feature>
<feature type="domain" description="C2H2-type" evidence="3">
    <location>
        <begin position="641"/>
        <end position="669"/>
    </location>
</feature>
<reference evidence="4 5" key="1">
    <citation type="submission" date="2016-04" db="EMBL/GenBank/DDBJ databases">
        <title>A degradative enzymes factory behind the ericoid mycorrhizal symbiosis.</title>
        <authorList>
            <consortium name="DOE Joint Genome Institute"/>
            <person name="Martino E."/>
            <person name="Morin E."/>
            <person name="Grelet G."/>
            <person name="Kuo A."/>
            <person name="Kohler A."/>
            <person name="Daghino S."/>
            <person name="Barry K."/>
            <person name="Choi C."/>
            <person name="Cichocki N."/>
            <person name="Clum A."/>
            <person name="Copeland A."/>
            <person name="Hainaut M."/>
            <person name="Haridas S."/>
            <person name="Labutti K."/>
            <person name="Lindquist E."/>
            <person name="Lipzen A."/>
            <person name="Khouja H.-R."/>
            <person name="Murat C."/>
            <person name="Ohm R."/>
            <person name="Olson A."/>
            <person name="Spatafora J."/>
            <person name="Veneault-Fourrey C."/>
            <person name="Henrissat B."/>
            <person name="Grigoriev I."/>
            <person name="Martin F."/>
            <person name="Perotto S."/>
        </authorList>
    </citation>
    <scope>NUCLEOTIDE SEQUENCE [LARGE SCALE GENOMIC DNA]</scope>
    <source>
        <strain evidence="4 5">E</strain>
    </source>
</reference>
<dbReference type="OrthoDB" id="5100145at2759"/>
<dbReference type="Gene3D" id="3.30.160.60">
    <property type="entry name" value="Classic Zinc Finger"/>
    <property type="match status" value="1"/>
</dbReference>
<feature type="region of interest" description="Disordered" evidence="2">
    <location>
        <begin position="55"/>
        <end position="76"/>
    </location>
</feature>
<dbReference type="Proteomes" id="UP000235371">
    <property type="component" value="Unassembled WGS sequence"/>
</dbReference>
<dbReference type="InParanoid" id="A0A2J6SIY5"/>
<dbReference type="PROSITE" id="PS50157">
    <property type="entry name" value="ZINC_FINGER_C2H2_2"/>
    <property type="match status" value="1"/>
</dbReference>
<dbReference type="GO" id="GO:0008270">
    <property type="term" value="F:zinc ion binding"/>
    <property type="evidence" value="ECO:0007669"/>
    <property type="project" value="UniProtKB-KW"/>
</dbReference>
<dbReference type="AlphaFoldDB" id="A0A2J6SIY5"/>
<accession>A0A2J6SIY5</accession>
<keyword evidence="1" id="KW-0862">Zinc</keyword>
<dbReference type="InterPro" id="IPR013087">
    <property type="entry name" value="Znf_C2H2_type"/>
</dbReference>
<dbReference type="RefSeq" id="XP_024727604.1">
    <property type="nucleotide sequence ID" value="XM_024887613.1"/>
</dbReference>
<dbReference type="Pfam" id="PF05605">
    <property type="entry name" value="zf-Di19"/>
    <property type="match status" value="1"/>
</dbReference>
<dbReference type="GeneID" id="36595689"/>
<sequence length="687" mass="77289">MTRLKLDQWEGRWLFSRGATKATHRTEGRSMTELTEALAEVDGLLAGINYLEKLEPDSEETRSNSARNGNASDSFPSNPATASWFGHLAFDLLGSGSEERSEIEPRHLRNILNEKLVQSNDEPHQAPRESQWATIRSLRKASLLHYNQFAKLTADSTNPDIRKLRKSCVTAKKLLEMGILTFRQVLHGQTPTTLVDIFAFASLSYVISKTLHARGHIDETDILSGILDWRAAIVDDRERPTFDEIAKQLWPEAKEIMHFIPLERTATSQETAGLRPDENETRLYPDFNFSDFSSSDWFNHDSAVLEGTMDSTFYQTLAPDIFPGVLNTSQTAGLIGTELHPIEPESSPLHGIEEPSPVEQISPPTDDSALHLLETPLFQAVFRFMIQISEMGDLLNVLSGGGLTSEKDGIKPPHSRPPWVASEFLIQASRHFLGPLHREAVHIDKTFGGIVAMAEMFVKLGCLQTVREVENYIITVGRHLTHSYDSFATLVSKTLSQCFVASRTMGWDLLYPNYVQEADEYTFPYLNRRQRGETKWAEFGFGRQGLSEAMSSPTSSTNENPQKRSPSPKKRPLQDGADSATKRRPRDMSIAPSQSSPSGSDTSIIERCTFENCPKYYTGTAALSNLSRHVRTKHRKKKNTFICPICRKETDRRDNLRQHFINVHANVEQPDCIANRSRGLQDARSTN</sequence>
<protein>
    <recommendedName>
        <fullName evidence="3">C2H2-type domain-containing protein</fullName>
    </recommendedName>
</protein>
<feature type="region of interest" description="Disordered" evidence="2">
    <location>
        <begin position="546"/>
        <end position="603"/>
    </location>
</feature>
<evidence type="ECO:0000256" key="2">
    <source>
        <dbReference type="SAM" id="MobiDB-lite"/>
    </source>
</evidence>
<keyword evidence="1" id="KW-0479">Metal-binding</keyword>
<keyword evidence="5" id="KW-1185">Reference proteome</keyword>
<dbReference type="InterPro" id="IPR008598">
    <property type="entry name" value="Di19_Zn-bd"/>
</dbReference>
<evidence type="ECO:0000259" key="3">
    <source>
        <dbReference type="PROSITE" id="PS50157"/>
    </source>
</evidence>
<dbReference type="EMBL" id="KZ613913">
    <property type="protein sequence ID" value="PMD50700.1"/>
    <property type="molecule type" value="Genomic_DNA"/>
</dbReference>
<gene>
    <name evidence="4" type="ORF">K444DRAFT_670361</name>
</gene>
<evidence type="ECO:0000256" key="1">
    <source>
        <dbReference type="PROSITE-ProRule" id="PRU00042"/>
    </source>
</evidence>
<keyword evidence="1" id="KW-0863">Zinc-finger</keyword>
<dbReference type="SMART" id="SM00355">
    <property type="entry name" value="ZnF_C2H2"/>
    <property type="match status" value="2"/>
</dbReference>
<organism evidence="4 5">
    <name type="scientific">Hyaloscypha bicolor E</name>
    <dbReference type="NCBI Taxonomy" id="1095630"/>
    <lineage>
        <taxon>Eukaryota</taxon>
        <taxon>Fungi</taxon>
        <taxon>Dikarya</taxon>
        <taxon>Ascomycota</taxon>
        <taxon>Pezizomycotina</taxon>
        <taxon>Leotiomycetes</taxon>
        <taxon>Helotiales</taxon>
        <taxon>Hyaloscyphaceae</taxon>
        <taxon>Hyaloscypha</taxon>
        <taxon>Hyaloscypha bicolor</taxon>
    </lineage>
</organism>
<name>A0A2J6SIY5_9HELO</name>
<feature type="compositionally biased region" description="Polar residues" evidence="2">
    <location>
        <begin position="63"/>
        <end position="76"/>
    </location>
</feature>
<feature type="compositionally biased region" description="Polar residues" evidence="2">
    <location>
        <begin position="549"/>
        <end position="560"/>
    </location>
</feature>